<sequence>ALLCIAMYITVIFLPVIYDYFLDEEYNDDHANYLELTFQYVTSSFKEILDGIINVLTTILLRPVRFDRKL</sequence>
<dbReference type="HOGENOM" id="CLU_2869605_0_0_1"/>
<protein>
    <submittedName>
        <fullName evidence="1">Uncharacterized protein</fullName>
    </submittedName>
</protein>
<accession>E9I8L7</accession>
<feature type="non-terminal residue" evidence="1">
    <location>
        <position position="1"/>
    </location>
</feature>
<organism>
    <name type="scientific">Solenopsis invicta</name>
    <name type="common">Red imported fire ant</name>
    <name type="synonym">Solenopsis wagneri</name>
    <dbReference type="NCBI Taxonomy" id="13686"/>
    <lineage>
        <taxon>Eukaryota</taxon>
        <taxon>Metazoa</taxon>
        <taxon>Ecdysozoa</taxon>
        <taxon>Arthropoda</taxon>
        <taxon>Hexapoda</taxon>
        <taxon>Insecta</taxon>
        <taxon>Pterygota</taxon>
        <taxon>Neoptera</taxon>
        <taxon>Endopterygota</taxon>
        <taxon>Hymenoptera</taxon>
        <taxon>Apocrita</taxon>
        <taxon>Aculeata</taxon>
        <taxon>Formicoidea</taxon>
        <taxon>Formicidae</taxon>
        <taxon>Myrmicinae</taxon>
        <taxon>Solenopsis</taxon>
    </lineage>
</organism>
<dbReference type="EMBL" id="GL761588">
    <property type="protein sequence ID" value="EFZ23089.1"/>
    <property type="molecule type" value="Genomic_DNA"/>
</dbReference>
<proteinExistence type="predicted"/>
<evidence type="ECO:0000313" key="1">
    <source>
        <dbReference type="EMBL" id="EFZ23089.1"/>
    </source>
</evidence>
<dbReference type="AlphaFoldDB" id="E9I8L7"/>
<dbReference type="OMA" id="HANYLEL"/>
<name>E9I8L7_SOLIN</name>
<feature type="non-terminal residue" evidence="1">
    <location>
        <position position="70"/>
    </location>
</feature>
<reference evidence="1" key="1">
    <citation type="journal article" date="2011" name="Proc. Natl. Acad. Sci. U.S.A.">
        <title>The genome of the fire ant Solenopsis invicta.</title>
        <authorList>
            <person name="Wurm Y."/>
            <person name="Wang J."/>
            <person name="Riba-Grognuz O."/>
            <person name="Corona M."/>
            <person name="Nygaard S."/>
            <person name="Hunt B.G."/>
            <person name="Ingram K.K."/>
            <person name="Falquet L."/>
            <person name="Nipitwattanaphon M."/>
            <person name="Gotzek D."/>
            <person name="Dijkstra M.B."/>
            <person name="Oettler J."/>
            <person name="Comtesse F."/>
            <person name="Shih C.J."/>
            <person name="Wu W.J."/>
            <person name="Yang C.C."/>
            <person name="Thomas J."/>
            <person name="Beaudoing E."/>
            <person name="Pradervand S."/>
            <person name="Flegel V."/>
            <person name="Cook E.D."/>
            <person name="Fabbretti R."/>
            <person name="Stockinger H."/>
            <person name="Long L."/>
            <person name="Farmerie W.G."/>
            <person name="Oakey J."/>
            <person name="Boomsma J.J."/>
            <person name="Pamilo P."/>
            <person name="Yi S.V."/>
            <person name="Heinze J."/>
            <person name="Goodisman M.A."/>
            <person name="Farinelli L."/>
            <person name="Harshman K."/>
            <person name="Hulo N."/>
            <person name="Cerutti L."/>
            <person name="Xenarios I."/>
            <person name="Shoemaker D."/>
            <person name="Keller L."/>
        </authorList>
    </citation>
    <scope>NUCLEOTIDE SEQUENCE [LARGE SCALE GENOMIC DNA]</scope>
</reference>
<gene>
    <name evidence="1" type="ORF">SINV_16435</name>
</gene>